<dbReference type="CDD" id="cd01189">
    <property type="entry name" value="INT_ICEBs1_C_like"/>
    <property type="match status" value="1"/>
</dbReference>
<dbReference type="PROSITE" id="PS51900">
    <property type="entry name" value="CB"/>
    <property type="match status" value="1"/>
</dbReference>
<dbReference type="Proteomes" id="UP000000211">
    <property type="component" value="Chromosome"/>
</dbReference>
<reference evidence="7 8" key="1">
    <citation type="journal article" date="2013" name="Genome Announc.">
        <title>Whole Genome Sequencing of Thermus oshimai JL-2 and Thermus thermophilus JL-18, Incomplete Denitrifiers from the United States Great Basin.</title>
        <authorList>
            <person name="Murugapiran S.K."/>
            <person name="Huntemann M."/>
            <person name="Wei C.L."/>
            <person name="Han J."/>
            <person name="Detter J.C."/>
            <person name="Han C.S."/>
            <person name="Erkkila T.H."/>
            <person name="Teshima H."/>
            <person name="Chen A."/>
            <person name="Kyrpides N."/>
            <person name="Mavrommatis K."/>
            <person name="Markowitz V."/>
            <person name="Szeto E."/>
            <person name="Ivanova N."/>
            <person name="Pagani I."/>
            <person name="Lam J."/>
            <person name="McDonald A.I."/>
            <person name="Dodsworth J.A."/>
            <person name="Pati A."/>
            <person name="Goodwin L."/>
            <person name="Peters L."/>
            <person name="Pitluck S."/>
            <person name="Woyke T."/>
            <person name="Hedlund B.P."/>
        </authorList>
    </citation>
    <scope>NUCLEOTIDE SEQUENCE</scope>
    <source>
        <strain evidence="7 8">JL-2</strain>
    </source>
</reference>
<dbReference type="EMBL" id="CP003249">
    <property type="protein sequence ID" value="AFV76349.1"/>
    <property type="molecule type" value="Genomic_DNA"/>
</dbReference>
<comment type="similarity">
    <text evidence="1">Belongs to the 'phage' integrase family.</text>
</comment>
<dbReference type="InterPro" id="IPR050090">
    <property type="entry name" value="Tyrosine_recombinase_XerCD"/>
</dbReference>
<dbReference type="InterPro" id="IPR011010">
    <property type="entry name" value="DNA_brk_join_enz"/>
</dbReference>
<evidence type="ECO:0000256" key="2">
    <source>
        <dbReference type="ARBA" id="ARBA00023125"/>
    </source>
</evidence>
<dbReference type="PATRIC" id="fig|751945.3.peg.1298"/>
<evidence type="ECO:0000259" key="6">
    <source>
        <dbReference type="PROSITE" id="PS51900"/>
    </source>
</evidence>
<keyword evidence="2 4" id="KW-0238">DNA-binding</keyword>
<dbReference type="PANTHER" id="PTHR30349:SF64">
    <property type="entry name" value="PROPHAGE INTEGRASE INTD-RELATED"/>
    <property type="match status" value="1"/>
</dbReference>
<dbReference type="InterPro" id="IPR002104">
    <property type="entry name" value="Integrase_catalytic"/>
</dbReference>
<dbReference type="RefSeq" id="WP_016329536.1">
    <property type="nucleotide sequence ID" value="NC_019386.1"/>
</dbReference>
<evidence type="ECO:0000256" key="4">
    <source>
        <dbReference type="PROSITE-ProRule" id="PRU01248"/>
    </source>
</evidence>
<dbReference type="GO" id="GO:0015074">
    <property type="term" value="P:DNA integration"/>
    <property type="evidence" value="ECO:0007669"/>
    <property type="project" value="InterPro"/>
</dbReference>
<sequence length="380" mass="43342">MPRRNRKGEGSVRYRKDLGMYEIRLTVAGKRKSFYSPGPKGREAEAQAHLLRRKLALAYGLASPHTTPTLQEWLEAHTLAARAEGRRQNTLYEYERYTRFALQHLGNLRLNELTPERLEALFRTLAQKGYSKSTITHVRNFLHAACERAVRYGRLPENPVDKTTLPRLPQKTVGREITEEELETILQALKSHRLYAAFYLLTAYGLRRGEVLGLMWPDIDFQRETLTIQRALVADSRTGRPVLGPTKTSGSNRTLPLTPEAKEVLLEHRKILEEDGLYHPQGLVFPSIHGTPIQPSNLNRLWTRTLKRLGLPNARIHDLRSTFITRIIRQSKNPKLAATLAGHKSLSVALQHYTRVSQDDLKEALRTFTLTPTKGNKNKG</sequence>
<dbReference type="InterPro" id="IPR013762">
    <property type="entry name" value="Integrase-like_cat_sf"/>
</dbReference>
<dbReference type="InterPro" id="IPR010998">
    <property type="entry name" value="Integrase_recombinase_N"/>
</dbReference>
<evidence type="ECO:0000256" key="3">
    <source>
        <dbReference type="ARBA" id="ARBA00023172"/>
    </source>
</evidence>
<evidence type="ECO:0000259" key="5">
    <source>
        <dbReference type="PROSITE" id="PS51898"/>
    </source>
</evidence>
<evidence type="ECO:0000313" key="7">
    <source>
        <dbReference type="EMBL" id="AFV76349.1"/>
    </source>
</evidence>
<dbReference type="GO" id="GO:0003677">
    <property type="term" value="F:DNA binding"/>
    <property type="evidence" value="ECO:0007669"/>
    <property type="project" value="UniProtKB-UniRule"/>
</dbReference>
<dbReference type="OrthoDB" id="24185at2"/>
<keyword evidence="3" id="KW-0233">DNA recombination</keyword>
<dbReference type="STRING" id="751945.Theos_1312"/>
<name>K7R602_THEOS</name>
<evidence type="ECO:0000313" key="8">
    <source>
        <dbReference type="Proteomes" id="UP000000211"/>
    </source>
</evidence>
<feature type="domain" description="Core-binding (CB)" evidence="6">
    <location>
        <begin position="64"/>
        <end position="150"/>
    </location>
</feature>
<organism evidence="7 8">
    <name type="scientific">Thermus oshimai JL-2</name>
    <dbReference type="NCBI Taxonomy" id="751945"/>
    <lineage>
        <taxon>Bacteria</taxon>
        <taxon>Thermotogati</taxon>
        <taxon>Deinococcota</taxon>
        <taxon>Deinococci</taxon>
        <taxon>Thermales</taxon>
        <taxon>Thermaceae</taxon>
        <taxon>Thermus</taxon>
    </lineage>
</organism>
<dbReference type="HOGENOM" id="CLU_027562_17_1_0"/>
<dbReference type="GO" id="GO:0006310">
    <property type="term" value="P:DNA recombination"/>
    <property type="evidence" value="ECO:0007669"/>
    <property type="project" value="UniProtKB-KW"/>
</dbReference>
<proteinExistence type="inferred from homology"/>
<evidence type="ECO:0000256" key="1">
    <source>
        <dbReference type="ARBA" id="ARBA00008857"/>
    </source>
</evidence>
<dbReference type="Gene3D" id="1.10.443.10">
    <property type="entry name" value="Intergrase catalytic core"/>
    <property type="match status" value="1"/>
</dbReference>
<gene>
    <name evidence="7" type="ORF">Theos_1312</name>
</gene>
<feature type="domain" description="Tyr recombinase" evidence="5">
    <location>
        <begin position="172"/>
        <end position="366"/>
    </location>
</feature>
<dbReference type="Pfam" id="PF00589">
    <property type="entry name" value="Phage_integrase"/>
    <property type="match status" value="1"/>
</dbReference>
<dbReference type="PANTHER" id="PTHR30349">
    <property type="entry name" value="PHAGE INTEGRASE-RELATED"/>
    <property type="match status" value="1"/>
</dbReference>
<dbReference type="Gene3D" id="1.10.150.130">
    <property type="match status" value="1"/>
</dbReference>
<accession>K7R602</accession>
<dbReference type="SUPFAM" id="SSF56349">
    <property type="entry name" value="DNA breaking-rejoining enzymes"/>
    <property type="match status" value="1"/>
</dbReference>
<keyword evidence="8" id="KW-1185">Reference proteome</keyword>
<protein>
    <submittedName>
        <fullName evidence="7">Site-specific recombinase XerD</fullName>
    </submittedName>
</protein>
<dbReference type="InterPro" id="IPR044068">
    <property type="entry name" value="CB"/>
</dbReference>
<dbReference type="AlphaFoldDB" id="K7R602"/>
<dbReference type="PROSITE" id="PS51898">
    <property type="entry name" value="TYR_RECOMBINASE"/>
    <property type="match status" value="1"/>
</dbReference>
<dbReference type="eggNOG" id="COG4974">
    <property type="taxonomic scope" value="Bacteria"/>
</dbReference>
<dbReference type="KEGG" id="tos:Theos_1312"/>